<evidence type="ECO:0000259" key="1">
    <source>
        <dbReference type="Pfam" id="PF19421"/>
    </source>
</evidence>
<feature type="non-terminal residue" evidence="2">
    <location>
        <position position="97"/>
    </location>
</feature>
<dbReference type="AlphaFoldDB" id="A0A8S3YJ48"/>
<dbReference type="OrthoDB" id="6146929at2759"/>
<evidence type="ECO:0000313" key="3">
    <source>
        <dbReference type="Proteomes" id="UP000678393"/>
    </source>
</evidence>
<accession>A0A8S3YJ48</accession>
<sequence>VNDMSAQVISVRNELLLSLDELENGQASPLNVDSHDDKQEAVAALAEYLHGAQYLKAIQILRKFRSQWPNDIFGMTFEDDTLTLLNIYCSNLAEKNQ</sequence>
<evidence type="ECO:0000313" key="2">
    <source>
        <dbReference type="EMBL" id="CAG5114646.1"/>
    </source>
</evidence>
<feature type="non-terminal residue" evidence="2">
    <location>
        <position position="1"/>
    </location>
</feature>
<dbReference type="Pfam" id="PF19421">
    <property type="entry name" value="Fry_C"/>
    <property type="match status" value="1"/>
</dbReference>
<reference evidence="2" key="1">
    <citation type="submission" date="2021-04" db="EMBL/GenBank/DDBJ databases">
        <authorList>
            <consortium name="Molecular Ecology Group"/>
        </authorList>
    </citation>
    <scope>NUCLEOTIDE SEQUENCE</scope>
</reference>
<proteinExistence type="predicted"/>
<dbReference type="EMBL" id="CAJHNH020000019">
    <property type="protein sequence ID" value="CAG5114646.1"/>
    <property type="molecule type" value="Genomic_DNA"/>
</dbReference>
<keyword evidence="3" id="KW-1185">Reference proteome</keyword>
<feature type="domain" description="Protein furry C-terminal" evidence="1">
    <location>
        <begin position="3"/>
        <end position="89"/>
    </location>
</feature>
<dbReference type="InterPro" id="IPR045842">
    <property type="entry name" value="Fry_C"/>
</dbReference>
<organism evidence="2 3">
    <name type="scientific">Candidula unifasciata</name>
    <dbReference type="NCBI Taxonomy" id="100452"/>
    <lineage>
        <taxon>Eukaryota</taxon>
        <taxon>Metazoa</taxon>
        <taxon>Spiralia</taxon>
        <taxon>Lophotrochozoa</taxon>
        <taxon>Mollusca</taxon>
        <taxon>Gastropoda</taxon>
        <taxon>Heterobranchia</taxon>
        <taxon>Euthyneura</taxon>
        <taxon>Panpulmonata</taxon>
        <taxon>Eupulmonata</taxon>
        <taxon>Stylommatophora</taxon>
        <taxon>Helicina</taxon>
        <taxon>Helicoidea</taxon>
        <taxon>Geomitridae</taxon>
        <taxon>Candidula</taxon>
    </lineage>
</organism>
<dbReference type="Proteomes" id="UP000678393">
    <property type="component" value="Unassembled WGS sequence"/>
</dbReference>
<gene>
    <name evidence="2" type="ORF">CUNI_LOCUS204</name>
</gene>
<comment type="caution">
    <text evidence="2">The sequence shown here is derived from an EMBL/GenBank/DDBJ whole genome shotgun (WGS) entry which is preliminary data.</text>
</comment>
<protein>
    <recommendedName>
        <fullName evidence="1">Protein furry C-terminal domain-containing protein</fullName>
    </recommendedName>
</protein>
<name>A0A8S3YJ48_9EUPU</name>